<dbReference type="GO" id="GO:0043190">
    <property type="term" value="C:ATP-binding cassette (ABC) transporter complex"/>
    <property type="evidence" value="ECO:0007669"/>
    <property type="project" value="InterPro"/>
</dbReference>
<dbReference type="AlphaFoldDB" id="S5UAV5"/>
<dbReference type="InterPro" id="IPR000412">
    <property type="entry name" value="ABC_2_transport"/>
</dbReference>
<evidence type="ECO:0000256" key="5">
    <source>
        <dbReference type="RuleBase" id="RU361157"/>
    </source>
</evidence>
<dbReference type="GO" id="GO:0140359">
    <property type="term" value="F:ABC-type transporter activity"/>
    <property type="evidence" value="ECO:0007669"/>
    <property type="project" value="InterPro"/>
</dbReference>
<name>S5UAV5_9BACT</name>
<feature type="transmembrane region" description="Helical" evidence="5">
    <location>
        <begin position="248"/>
        <end position="267"/>
    </location>
</feature>
<reference evidence="7" key="1">
    <citation type="journal article" date="2013" name="Proc. Natl. Acad. Sci. U.S.A.">
        <title>Mapping gene clusters within arrayed metagenomic libraries to expand the structural diversity of biomedically relevant natural products.</title>
        <authorList>
            <person name="Owen J.G."/>
            <person name="Reddy B.V."/>
            <person name="Ternei M.A."/>
            <person name="Charlop-Powers Z."/>
            <person name="Calle P.Y."/>
            <person name="Kim J.H."/>
            <person name="Brady S.F."/>
        </authorList>
    </citation>
    <scope>NUCLEOTIDE SEQUENCE</scope>
</reference>
<protein>
    <recommendedName>
        <fullName evidence="5">Transport permease protein</fullName>
    </recommendedName>
</protein>
<sequence length="275" mass="29221">MVATTAELKTGGAAVQAPGRGLSWWLTGASEMAKRNICTILRSPQLVMFALIQPVMFILLFSLVFGGAVDVPGGDYTQFLLPGIFVQMVLFGSVASATMGMSMDMQDGIMDRFRSMPISRSSVLVGRTVSEILRTVVSLVVMIVVGTIIGFRFLGGFLPAIGGIALLLFFGYSLSWLGAFIGVTASGPASAQQIGLIWMFPFSFLSSAFVPTESMPGWLRVYADNTPMTTVVNALRGLFGGTPVGNSVLVTLAWAVGIILVTAPLAVRKYASQSR</sequence>
<evidence type="ECO:0000256" key="2">
    <source>
        <dbReference type="ARBA" id="ARBA00022692"/>
    </source>
</evidence>
<dbReference type="InterPro" id="IPR051784">
    <property type="entry name" value="Nod_factor_ABC_transporter"/>
</dbReference>
<dbReference type="Pfam" id="PF01061">
    <property type="entry name" value="ABC2_membrane"/>
    <property type="match status" value="1"/>
</dbReference>
<keyword evidence="2 5" id="KW-0812">Transmembrane</keyword>
<evidence type="ECO:0000256" key="1">
    <source>
        <dbReference type="ARBA" id="ARBA00004141"/>
    </source>
</evidence>
<dbReference type="InterPro" id="IPR013525">
    <property type="entry name" value="ABC2_TM"/>
</dbReference>
<feature type="domain" description="ABC transmembrane type-2" evidence="6">
    <location>
        <begin position="45"/>
        <end position="273"/>
    </location>
</feature>
<dbReference type="PANTHER" id="PTHR43229">
    <property type="entry name" value="NODULATION PROTEIN J"/>
    <property type="match status" value="1"/>
</dbReference>
<dbReference type="PANTHER" id="PTHR43229:SF2">
    <property type="entry name" value="NODULATION PROTEIN J"/>
    <property type="match status" value="1"/>
</dbReference>
<evidence type="ECO:0000259" key="6">
    <source>
        <dbReference type="PROSITE" id="PS51012"/>
    </source>
</evidence>
<dbReference type="PIRSF" id="PIRSF006648">
    <property type="entry name" value="DrrB"/>
    <property type="match status" value="1"/>
</dbReference>
<feature type="transmembrane region" description="Helical" evidence="5">
    <location>
        <begin position="157"/>
        <end position="183"/>
    </location>
</feature>
<evidence type="ECO:0000313" key="7">
    <source>
        <dbReference type="EMBL" id="AGS49464.1"/>
    </source>
</evidence>
<keyword evidence="5" id="KW-0813">Transport</keyword>
<comment type="similarity">
    <text evidence="5">Belongs to the ABC-2 integral membrane protein family.</text>
</comment>
<organism evidence="7">
    <name type="scientific">uncultured bacterium esnapd6</name>
    <dbReference type="NCBI Taxonomy" id="1366613"/>
    <lineage>
        <taxon>Bacteria</taxon>
        <taxon>environmental samples</taxon>
    </lineage>
</organism>
<feature type="transmembrane region" description="Helical" evidence="5">
    <location>
        <begin position="124"/>
        <end position="151"/>
    </location>
</feature>
<comment type="subcellular location">
    <subcellularLocation>
        <location evidence="5">Cell membrane</location>
        <topology evidence="5">Multi-pass membrane protein</topology>
    </subcellularLocation>
    <subcellularLocation>
        <location evidence="1">Membrane</location>
        <topology evidence="1">Multi-pass membrane protein</topology>
    </subcellularLocation>
</comment>
<keyword evidence="3 5" id="KW-1133">Transmembrane helix</keyword>
<dbReference type="EMBL" id="KF264545">
    <property type="protein sequence ID" value="AGS49464.1"/>
    <property type="molecule type" value="Genomic_DNA"/>
</dbReference>
<feature type="transmembrane region" description="Helical" evidence="5">
    <location>
        <begin position="79"/>
        <end position="103"/>
    </location>
</feature>
<evidence type="ECO:0000256" key="3">
    <source>
        <dbReference type="ARBA" id="ARBA00022989"/>
    </source>
</evidence>
<feature type="transmembrane region" description="Helical" evidence="5">
    <location>
        <begin position="195"/>
        <end position="212"/>
    </location>
</feature>
<accession>S5UAV5</accession>
<dbReference type="PROSITE" id="PS51012">
    <property type="entry name" value="ABC_TM2"/>
    <property type="match status" value="1"/>
</dbReference>
<proteinExistence type="inferred from homology"/>
<dbReference type="InterPro" id="IPR047817">
    <property type="entry name" value="ABC2_TM_bact-type"/>
</dbReference>
<feature type="transmembrane region" description="Helical" evidence="5">
    <location>
        <begin position="46"/>
        <end position="67"/>
    </location>
</feature>
<evidence type="ECO:0000256" key="4">
    <source>
        <dbReference type="ARBA" id="ARBA00023136"/>
    </source>
</evidence>
<keyword evidence="5" id="KW-1003">Cell membrane</keyword>
<keyword evidence="4 5" id="KW-0472">Membrane</keyword>